<dbReference type="InterPro" id="IPR016137">
    <property type="entry name" value="RGS"/>
</dbReference>
<feature type="domain" description="RGS" evidence="2">
    <location>
        <begin position="254"/>
        <end position="378"/>
    </location>
</feature>
<dbReference type="InterPro" id="IPR044926">
    <property type="entry name" value="RGS_subdomain_2"/>
</dbReference>
<dbReference type="PANTHER" id="PTHR13155">
    <property type="entry name" value="A-KINASE ANCHOR PROTEINS"/>
    <property type="match status" value="1"/>
</dbReference>
<dbReference type="EMBL" id="JAVRJZ010000060">
    <property type="protein sequence ID" value="KAK2703935.1"/>
    <property type="molecule type" value="Genomic_DNA"/>
</dbReference>
<reference evidence="3" key="1">
    <citation type="submission" date="2023-07" db="EMBL/GenBank/DDBJ databases">
        <title>Chromosome-level genome assembly of Artemia franciscana.</title>
        <authorList>
            <person name="Jo E."/>
        </authorList>
    </citation>
    <scope>NUCLEOTIDE SEQUENCE</scope>
    <source>
        <tissue evidence="3">Whole body</tissue>
    </source>
</reference>
<comment type="caution">
    <text evidence="3">The sequence shown here is derived from an EMBL/GenBank/DDBJ whole genome shotgun (WGS) entry which is preliminary data.</text>
</comment>
<dbReference type="Gene3D" id="1.10.167.10">
    <property type="entry name" value="Regulator of G-protein Signalling 4, domain 2"/>
    <property type="match status" value="2"/>
</dbReference>
<sequence>MHQGATRVKSFLSSIGKNRSSRKAENSISESEPDIIDRSEIPTSDTDDTLNLDDFSDGDLGSKIIPKNHQRICIHRSLQEILSDPVAATHFSRYMDSKDSKAYIKLLADLKRFSSLSVLYSDMITCKKAVARSGNDFTVETAISPGSESSGFSEDFVPEMKEEQSYSNHRSEAIEIFNRYISKDAIDPVGVSGELRTTLIKKIFDQTYELNEHCFLEVEDMVVKILEEEFLADFFSSRFAQKYLLDLLTSAKAQIIDLLSCELSFSYLSEFMSKTEDKSLLNFWLSVNNFKAQISSSEDVTPQVQEDAMVLYNRFFSLQATDPLSISEKYRSELELNICREGGPSFDCFDGALSEALNLINERYLPVFTQSETYFNFLAELMRACRDTELHHKRQGSDSTTTSDFSLSTQSVFNYPVAQRSRGSTLPRNVSFSINVKELSDPDTIWKRHHSRSLSLGSVSEFGRFRPELEPQPDVKPKESIKTAVRKFITKEDDSQLEEVAWRKAEDIVKSITEVTLNNKKNPSDLG</sequence>
<dbReference type="AlphaFoldDB" id="A0AA88L197"/>
<evidence type="ECO:0000256" key="1">
    <source>
        <dbReference type="SAM" id="MobiDB-lite"/>
    </source>
</evidence>
<keyword evidence="4" id="KW-1185">Reference proteome</keyword>
<dbReference type="PANTHER" id="PTHR13155:SF1">
    <property type="entry name" value="A-KINASE ANCHOR PROTEIN 10, MITOCHONDRIAL"/>
    <property type="match status" value="1"/>
</dbReference>
<feature type="region of interest" description="Disordered" evidence="1">
    <location>
        <begin position="1"/>
        <end position="52"/>
    </location>
</feature>
<dbReference type="GO" id="GO:0008104">
    <property type="term" value="P:intracellular protein localization"/>
    <property type="evidence" value="ECO:0007669"/>
    <property type="project" value="TreeGrafter"/>
</dbReference>
<gene>
    <name evidence="3" type="ORF">QYM36_017729</name>
</gene>
<dbReference type="InterPro" id="IPR052246">
    <property type="entry name" value="Cell_Polariz_PKAAnc"/>
</dbReference>
<accession>A0AA88L197</accession>
<evidence type="ECO:0000313" key="3">
    <source>
        <dbReference type="EMBL" id="KAK2703935.1"/>
    </source>
</evidence>
<dbReference type="Proteomes" id="UP001187531">
    <property type="component" value="Unassembled WGS sequence"/>
</dbReference>
<proteinExistence type="predicted"/>
<protein>
    <recommendedName>
        <fullName evidence="2">RGS domain-containing protein</fullName>
    </recommendedName>
</protein>
<dbReference type="PROSITE" id="PS50132">
    <property type="entry name" value="RGS"/>
    <property type="match status" value="2"/>
</dbReference>
<name>A0AA88L197_ARTSF</name>
<dbReference type="GO" id="GO:0005886">
    <property type="term" value="C:plasma membrane"/>
    <property type="evidence" value="ECO:0007669"/>
    <property type="project" value="TreeGrafter"/>
</dbReference>
<dbReference type="Pfam" id="PF00615">
    <property type="entry name" value="RGS"/>
    <property type="match status" value="2"/>
</dbReference>
<feature type="domain" description="RGS" evidence="2">
    <location>
        <begin position="77"/>
        <end position="244"/>
    </location>
</feature>
<dbReference type="GO" id="GO:0005739">
    <property type="term" value="C:mitochondrion"/>
    <property type="evidence" value="ECO:0007669"/>
    <property type="project" value="TreeGrafter"/>
</dbReference>
<dbReference type="SMART" id="SM00315">
    <property type="entry name" value="RGS"/>
    <property type="match status" value="2"/>
</dbReference>
<organism evidence="3 4">
    <name type="scientific">Artemia franciscana</name>
    <name type="common">Brine shrimp</name>
    <name type="synonym">Artemia sanfranciscana</name>
    <dbReference type="NCBI Taxonomy" id="6661"/>
    <lineage>
        <taxon>Eukaryota</taxon>
        <taxon>Metazoa</taxon>
        <taxon>Ecdysozoa</taxon>
        <taxon>Arthropoda</taxon>
        <taxon>Crustacea</taxon>
        <taxon>Branchiopoda</taxon>
        <taxon>Anostraca</taxon>
        <taxon>Artemiidae</taxon>
        <taxon>Artemia</taxon>
    </lineage>
</organism>
<dbReference type="InterPro" id="IPR036305">
    <property type="entry name" value="RGS_sf"/>
</dbReference>
<dbReference type="SUPFAM" id="SSF48097">
    <property type="entry name" value="Regulator of G-protein signaling, RGS"/>
    <property type="match status" value="2"/>
</dbReference>
<evidence type="ECO:0000313" key="4">
    <source>
        <dbReference type="Proteomes" id="UP001187531"/>
    </source>
</evidence>
<evidence type="ECO:0000259" key="2">
    <source>
        <dbReference type="PROSITE" id="PS50132"/>
    </source>
</evidence>